<gene>
    <name evidence="3" type="ORF">ACFOWA_03120</name>
</gene>
<evidence type="ECO:0008006" key="5">
    <source>
        <dbReference type="Google" id="ProtNLM"/>
    </source>
</evidence>
<keyword evidence="4" id="KW-1185">Reference proteome</keyword>
<evidence type="ECO:0000313" key="3">
    <source>
        <dbReference type="EMBL" id="MFC4210157.1"/>
    </source>
</evidence>
<feature type="compositionally biased region" description="Basic and acidic residues" evidence="1">
    <location>
        <begin position="79"/>
        <end position="92"/>
    </location>
</feature>
<evidence type="ECO:0000256" key="2">
    <source>
        <dbReference type="SAM" id="Phobius"/>
    </source>
</evidence>
<feature type="transmembrane region" description="Helical" evidence="2">
    <location>
        <begin position="5"/>
        <end position="23"/>
    </location>
</feature>
<name>A0ABV8P7R4_9SPHI</name>
<sequence>MNGKTIFIIILTALLTIFLMLNIEPVDFNFLVTTVAVSKLLVIGVCIIIGFIIGFIAGRPRKTVSSYDDEIQKNNPNANKKDLSDEDRAYIS</sequence>
<protein>
    <recommendedName>
        <fullName evidence="5">Lipopolysaccharide assembly protein A domain-containing protein</fullName>
    </recommendedName>
</protein>
<dbReference type="Proteomes" id="UP001595789">
    <property type="component" value="Unassembled WGS sequence"/>
</dbReference>
<evidence type="ECO:0000256" key="1">
    <source>
        <dbReference type="SAM" id="MobiDB-lite"/>
    </source>
</evidence>
<feature type="region of interest" description="Disordered" evidence="1">
    <location>
        <begin position="68"/>
        <end position="92"/>
    </location>
</feature>
<dbReference type="RefSeq" id="WP_378981684.1">
    <property type="nucleotide sequence ID" value="NZ_JBHSBW010000007.1"/>
</dbReference>
<comment type="caution">
    <text evidence="3">The sequence shown here is derived from an EMBL/GenBank/DDBJ whole genome shotgun (WGS) entry which is preliminary data.</text>
</comment>
<organism evidence="3 4">
    <name type="scientific">Pedobacter lithocola</name>
    <dbReference type="NCBI Taxonomy" id="1908239"/>
    <lineage>
        <taxon>Bacteria</taxon>
        <taxon>Pseudomonadati</taxon>
        <taxon>Bacteroidota</taxon>
        <taxon>Sphingobacteriia</taxon>
        <taxon>Sphingobacteriales</taxon>
        <taxon>Sphingobacteriaceae</taxon>
        <taxon>Pedobacter</taxon>
    </lineage>
</organism>
<dbReference type="EMBL" id="JBHSBW010000007">
    <property type="protein sequence ID" value="MFC4210157.1"/>
    <property type="molecule type" value="Genomic_DNA"/>
</dbReference>
<keyword evidence="2" id="KW-1133">Transmembrane helix</keyword>
<evidence type="ECO:0000313" key="4">
    <source>
        <dbReference type="Proteomes" id="UP001595789"/>
    </source>
</evidence>
<feature type="transmembrane region" description="Helical" evidence="2">
    <location>
        <begin position="35"/>
        <end position="57"/>
    </location>
</feature>
<reference evidence="4" key="1">
    <citation type="journal article" date="2019" name="Int. J. Syst. Evol. Microbiol.">
        <title>The Global Catalogue of Microorganisms (GCM) 10K type strain sequencing project: providing services to taxonomists for standard genome sequencing and annotation.</title>
        <authorList>
            <consortium name="The Broad Institute Genomics Platform"/>
            <consortium name="The Broad Institute Genome Sequencing Center for Infectious Disease"/>
            <person name="Wu L."/>
            <person name="Ma J."/>
        </authorList>
    </citation>
    <scope>NUCLEOTIDE SEQUENCE [LARGE SCALE GENOMIC DNA]</scope>
    <source>
        <strain evidence="4">CCM 8691</strain>
    </source>
</reference>
<keyword evidence="2" id="KW-0472">Membrane</keyword>
<proteinExistence type="predicted"/>
<accession>A0ABV8P7R4</accession>
<keyword evidence="2" id="KW-0812">Transmembrane</keyword>